<evidence type="ECO:0000313" key="3">
    <source>
        <dbReference type="Proteomes" id="UP001596411"/>
    </source>
</evidence>
<dbReference type="EMBL" id="JBHSZP010000002">
    <property type="protein sequence ID" value="MFC7088532.1"/>
    <property type="molecule type" value="Genomic_DNA"/>
</dbReference>
<gene>
    <name evidence="2" type="ORF">ACFQH5_03070</name>
</gene>
<keyword evidence="1" id="KW-0812">Transmembrane</keyword>
<comment type="caution">
    <text evidence="2">The sequence shown here is derived from an EMBL/GenBank/DDBJ whole genome shotgun (WGS) entry which is preliminary data.</text>
</comment>
<dbReference type="Proteomes" id="UP001596411">
    <property type="component" value="Unassembled WGS sequence"/>
</dbReference>
<protein>
    <submittedName>
        <fullName evidence="2">DUF6164 family protein</fullName>
    </submittedName>
</protein>
<sequence length="121" mass="13804">MAVLRFKLRGVPEDEADEVRERLATHDFDTYETQEGFWRLGEPAIWLRDPEQFTAARRVIDAYQAERAELLHREREAQRARGEADTLGRRLARRPLPLLLLLAGAGAILALSLLPFLGLGR</sequence>
<keyword evidence="1" id="KW-1133">Transmembrane helix</keyword>
<name>A0ABW2ERD2_9GAMM</name>
<organism evidence="2 3">
    <name type="scientific">Halomonas salifodinae</name>
    <dbReference type="NCBI Taxonomy" id="438745"/>
    <lineage>
        <taxon>Bacteria</taxon>
        <taxon>Pseudomonadati</taxon>
        <taxon>Pseudomonadota</taxon>
        <taxon>Gammaproteobacteria</taxon>
        <taxon>Oceanospirillales</taxon>
        <taxon>Halomonadaceae</taxon>
        <taxon>Halomonas</taxon>
    </lineage>
</organism>
<keyword evidence="1" id="KW-0472">Membrane</keyword>
<accession>A0ABW2ERD2</accession>
<dbReference type="InterPro" id="IPR046162">
    <property type="entry name" value="DUF6164"/>
</dbReference>
<evidence type="ECO:0000313" key="2">
    <source>
        <dbReference type="EMBL" id="MFC7088532.1"/>
    </source>
</evidence>
<feature type="transmembrane region" description="Helical" evidence="1">
    <location>
        <begin position="98"/>
        <end position="119"/>
    </location>
</feature>
<dbReference type="Pfam" id="PF19661">
    <property type="entry name" value="DUF6164"/>
    <property type="match status" value="1"/>
</dbReference>
<evidence type="ECO:0000256" key="1">
    <source>
        <dbReference type="SAM" id="Phobius"/>
    </source>
</evidence>
<keyword evidence="3" id="KW-1185">Reference proteome</keyword>
<reference evidence="3" key="1">
    <citation type="journal article" date="2019" name="Int. J. Syst. Evol. Microbiol.">
        <title>The Global Catalogue of Microorganisms (GCM) 10K type strain sequencing project: providing services to taxonomists for standard genome sequencing and annotation.</title>
        <authorList>
            <consortium name="The Broad Institute Genomics Platform"/>
            <consortium name="The Broad Institute Genome Sequencing Center for Infectious Disease"/>
            <person name="Wu L."/>
            <person name="Ma J."/>
        </authorList>
    </citation>
    <scope>NUCLEOTIDE SEQUENCE [LARGE SCALE GENOMIC DNA]</scope>
    <source>
        <strain evidence="3">CGMCC 1.13666</strain>
    </source>
</reference>
<proteinExistence type="predicted"/>
<dbReference type="RefSeq" id="WP_346061805.1">
    <property type="nucleotide sequence ID" value="NZ_BAAADR010000004.1"/>
</dbReference>